<keyword evidence="10" id="KW-0472">Membrane</keyword>
<dbReference type="InterPro" id="IPR045865">
    <property type="entry name" value="ACT-like_dom_sf"/>
</dbReference>
<dbReference type="SUPFAM" id="SSF55021">
    <property type="entry name" value="ACT-like"/>
    <property type="match status" value="1"/>
</dbReference>
<dbReference type="Pfam" id="PF00005">
    <property type="entry name" value="ABC_tran"/>
    <property type="match status" value="1"/>
</dbReference>
<dbReference type="Pfam" id="PF09383">
    <property type="entry name" value="NIL"/>
    <property type="match status" value="1"/>
</dbReference>
<comment type="caution">
    <text evidence="12">The sequence shown here is derived from an EMBL/GenBank/DDBJ whole genome shotgun (WGS) entry which is preliminary data.</text>
</comment>
<keyword evidence="6" id="KW-0547">Nucleotide-binding</keyword>
<evidence type="ECO:0000256" key="3">
    <source>
        <dbReference type="ARBA" id="ARBA00020019"/>
    </source>
</evidence>
<organism evidence="12 13">
    <name type="scientific">Rhizobium freirei PRF 81</name>
    <dbReference type="NCBI Taxonomy" id="363754"/>
    <lineage>
        <taxon>Bacteria</taxon>
        <taxon>Pseudomonadati</taxon>
        <taxon>Pseudomonadota</taxon>
        <taxon>Alphaproteobacteria</taxon>
        <taxon>Hyphomicrobiales</taxon>
        <taxon>Rhizobiaceae</taxon>
        <taxon>Rhizobium/Agrobacterium group</taxon>
        <taxon>Rhizobium</taxon>
    </lineage>
</organism>
<evidence type="ECO:0000256" key="2">
    <source>
        <dbReference type="ARBA" id="ARBA00005417"/>
    </source>
</evidence>
<dbReference type="InterPro" id="IPR017871">
    <property type="entry name" value="ABC_transporter-like_CS"/>
</dbReference>
<dbReference type="SMART" id="SM00930">
    <property type="entry name" value="NIL"/>
    <property type="match status" value="1"/>
</dbReference>
<dbReference type="GO" id="GO:0006865">
    <property type="term" value="P:amino acid transport"/>
    <property type="evidence" value="ECO:0007669"/>
    <property type="project" value="UniProtKB-KW"/>
</dbReference>
<dbReference type="InterPro" id="IPR041701">
    <property type="entry name" value="MetN_ABC"/>
</dbReference>
<dbReference type="PROSITE" id="PS00211">
    <property type="entry name" value="ABC_TRANSPORTER_1"/>
    <property type="match status" value="1"/>
</dbReference>
<keyword evidence="9" id="KW-0029">Amino-acid transport</keyword>
<dbReference type="InterPro" id="IPR003593">
    <property type="entry name" value="AAA+_ATPase"/>
</dbReference>
<evidence type="ECO:0000256" key="8">
    <source>
        <dbReference type="ARBA" id="ARBA00022967"/>
    </source>
</evidence>
<evidence type="ECO:0000256" key="9">
    <source>
        <dbReference type="ARBA" id="ARBA00022970"/>
    </source>
</evidence>
<evidence type="ECO:0000259" key="11">
    <source>
        <dbReference type="PROSITE" id="PS50893"/>
    </source>
</evidence>
<keyword evidence="7 12" id="KW-0067">ATP-binding</keyword>
<evidence type="ECO:0000313" key="13">
    <source>
        <dbReference type="Proteomes" id="UP000012429"/>
    </source>
</evidence>
<comment type="similarity">
    <text evidence="2">Belongs to the ABC transporter superfamily.</text>
</comment>
<accession>N6V039</accession>
<evidence type="ECO:0000256" key="10">
    <source>
        <dbReference type="ARBA" id="ARBA00023136"/>
    </source>
</evidence>
<dbReference type="PROSITE" id="PS50893">
    <property type="entry name" value="ABC_TRANSPORTER_2"/>
    <property type="match status" value="1"/>
</dbReference>
<dbReference type="CDD" id="cd03258">
    <property type="entry name" value="ABC_MetN_methionine_transporter"/>
    <property type="match status" value="1"/>
</dbReference>
<evidence type="ECO:0000256" key="6">
    <source>
        <dbReference type="ARBA" id="ARBA00022741"/>
    </source>
</evidence>
<feature type="domain" description="ABC transporter" evidence="11">
    <location>
        <begin position="54"/>
        <end position="289"/>
    </location>
</feature>
<evidence type="ECO:0000313" key="12">
    <source>
        <dbReference type="EMBL" id="ENN87265.1"/>
    </source>
</evidence>
<dbReference type="PANTHER" id="PTHR43166:SF30">
    <property type="entry name" value="METHIONINE IMPORT ATP-BINDING PROTEIN METN"/>
    <property type="match status" value="1"/>
</dbReference>
<keyword evidence="4" id="KW-0813">Transport</keyword>
<protein>
    <recommendedName>
        <fullName evidence="3">Cell division ATP-binding protein FtsE</fullName>
    </recommendedName>
</protein>
<dbReference type="STRING" id="363754.RHSP_25340"/>
<dbReference type="SUPFAM" id="SSF52540">
    <property type="entry name" value="P-loop containing nucleoside triphosphate hydrolases"/>
    <property type="match status" value="1"/>
</dbReference>
<keyword evidence="13" id="KW-1185">Reference proteome</keyword>
<dbReference type="FunFam" id="3.40.50.300:FF:000056">
    <property type="entry name" value="Cell division ATP-binding protein FtsE"/>
    <property type="match status" value="1"/>
</dbReference>
<dbReference type="InterPro" id="IPR050086">
    <property type="entry name" value="MetN_ABC_transporter-like"/>
</dbReference>
<reference evidence="12 13" key="1">
    <citation type="journal article" date="2012" name="BMC Genomics">
        <title>Genomic basis of broad host range and environmental adaptability of Rhizobium tropici CIAT 899 and Rhizobium sp. PRF 81 which are used in inoculants for common bean (Phaseolus vulgaris L.).</title>
        <authorList>
            <person name="Ormeno-Orrillo E."/>
            <person name="Menna P."/>
            <person name="Almeida L.G."/>
            <person name="Ollero F.J."/>
            <person name="Nicolas M.F."/>
            <person name="Pains Rodrigues E."/>
            <person name="Shigueyoshi Nakatani A."/>
            <person name="Silva Batista J.S."/>
            <person name="Oliveira Chueire L.M."/>
            <person name="Souza R.C."/>
            <person name="Ribeiro Vasconcelos A.T."/>
            <person name="Megias M."/>
            <person name="Hungria M."/>
            <person name="Martinez-Romero E."/>
        </authorList>
    </citation>
    <scope>NUCLEOTIDE SEQUENCE [LARGE SCALE GENOMIC DNA]</scope>
    <source>
        <strain evidence="12 13">PRF 81</strain>
    </source>
</reference>
<dbReference type="SMART" id="SM00382">
    <property type="entry name" value="AAA"/>
    <property type="match status" value="1"/>
</dbReference>
<keyword evidence="5" id="KW-1003">Cell membrane</keyword>
<dbReference type="PANTHER" id="PTHR43166">
    <property type="entry name" value="AMINO ACID IMPORT ATP-BINDING PROTEIN"/>
    <property type="match status" value="1"/>
</dbReference>
<dbReference type="GO" id="GO:0005886">
    <property type="term" value="C:plasma membrane"/>
    <property type="evidence" value="ECO:0007669"/>
    <property type="project" value="UniProtKB-ARBA"/>
</dbReference>
<evidence type="ECO:0000256" key="1">
    <source>
        <dbReference type="ARBA" id="ARBA00002579"/>
    </source>
</evidence>
<dbReference type="InterPro" id="IPR027417">
    <property type="entry name" value="P-loop_NTPase"/>
</dbReference>
<dbReference type="InterPro" id="IPR018449">
    <property type="entry name" value="NIL_domain"/>
</dbReference>
<dbReference type="AlphaFoldDB" id="N6V039"/>
<evidence type="ECO:0000256" key="7">
    <source>
        <dbReference type="ARBA" id="ARBA00022840"/>
    </source>
</evidence>
<sequence length="390" mass="42190">MWGRCHESDRGGYNGLNELEGRFYTKRSTMNSITPATSIDGQAPPERSSGEEIVRLVDVRRRFGTTPALDGISLTARRGEIVGIIGRSGAGKSTLIRCLNGLERADSGEIHIEGRDIARLSEKELQPLRRRIGMVFQHFNLLSSRTVEENIALPLKIEGVGKAERSQRARELLELVGLADKAKAYPSALSGGQKQRVGIARALAARPAILLSDEATSALDPETTRSILALLKDINRKLGLTILLITHEMEVIRSIADRVAVIDTGRIVEEGSVWTVFANPQTEIAASLLSGARPQLPEHIAARLSPISGAEAILSVDLAGPAAQGALFAELSAALPRSFRLVHGGIDHIQNQPVARFFVAVPTRDAALPMQVSDFLKARSARVEVLGYDN</sequence>
<dbReference type="PATRIC" id="fig|363754.4.peg.2627"/>
<dbReference type="EMBL" id="AQHN01000056">
    <property type="protein sequence ID" value="ENN87265.1"/>
    <property type="molecule type" value="Genomic_DNA"/>
</dbReference>
<dbReference type="Gene3D" id="3.30.70.260">
    <property type="match status" value="1"/>
</dbReference>
<gene>
    <name evidence="12" type="ORF">RHSP_25340</name>
</gene>
<evidence type="ECO:0000256" key="4">
    <source>
        <dbReference type="ARBA" id="ARBA00022448"/>
    </source>
</evidence>
<proteinExistence type="inferred from homology"/>
<dbReference type="Gene3D" id="3.40.50.300">
    <property type="entry name" value="P-loop containing nucleotide triphosphate hydrolases"/>
    <property type="match status" value="1"/>
</dbReference>
<dbReference type="GO" id="GO:0016887">
    <property type="term" value="F:ATP hydrolysis activity"/>
    <property type="evidence" value="ECO:0007669"/>
    <property type="project" value="InterPro"/>
</dbReference>
<comment type="function">
    <text evidence="1">Part of the ABC transporter FtsEX involved in cellular division. Important for assembly or stability of the septal ring.</text>
</comment>
<dbReference type="InterPro" id="IPR003439">
    <property type="entry name" value="ABC_transporter-like_ATP-bd"/>
</dbReference>
<dbReference type="GO" id="GO:0005524">
    <property type="term" value="F:ATP binding"/>
    <property type="evidence" value="ECO:0007669"/>
    <property type="project" value="UniProtKB-KW"/>
</dbReference>
<keyword evidence="8" id="KW-1278">Translocase</keyword>
<dbReference type="Proteomes" id="UP000012429">
    <property type="component" value="Unassembled WGS sequence"/>
</dbReference>
<evidence type="ECO:0000256" key="5">
    <source>
        <dbReference type="ARBA" id="ARBA00022475"/>
    </source>
</evidence>
<name>N6V039_9HYPH</name>